<evidence type="ECO:0000256" key="5">
    <source>
        <dbReference type="ARBA" id="ARBA00022741"/>
    </source>
</evidence>
<evidence type="ECO:0000259" key="10">
    <source>
        <dbReference type="PROSITE" id="PS50109"/>
    </source>
</evidence>
<dbReference type="FunFam" id="3.30.565.10:FF:000037">
    <property type="entry name" value="Hybrid sensor histidine kinase/response regulator"/>
    <property type="match status" value="1"/>
</dbReference>
<dbReference type="SMART" id="SM00387">
    <property type="entry name" value="HATPase_c"/>
    <property type="match status" value="1"/>
</dbReference>
<dbReference type="SUPFAM" id="SSF55785">
    <property type="entry name" value="PYP-like sensor domain (PAS domain)"/>
    <property type="match status" value="2"/>
</dbReference>
<dbReference type="NCBIfam" id="TIGR00229">
    <property type="entry name" value="sensory_box"/>
    <property type="match status" value="1"/>
</dbReference>
<evidence type="ECO:0000256" key="1">
    <source>
        <dbReference type="ARBA" id="ARBA00000085"/>
    </source>
</evidence>
<evidence type="ECO:0000256" key="2">
    <source>
        <dbReference type="ARBA" id="ARBA00012438"/>
    </source>
</evidence>
<sequence>MLSNEEYIKIILDSPVPCMWIEYTRKEDEYYINILGINGELDKIKKDVFKLNFDYKLDKELCKNFILNIEDGVKQFKVLEYVSLLNSFYKIDVKHISKNKYIIWFTKKIEIDENIKELIKKMDVYLWCKDKNGKYVYINRPYESYKYATPEYIIGKNDFEIFPKEIAERFVKDDKELLEGKKDYVEALSFFNENCYDGINKVVKDEDGNIIGTIGMCANTLWKDRKTISDKISDSRMLELISDTIPDSIFFKDVNGIFRHCNKVFAENRNMTKEDIIGKSEKEINTLDKKIKKYEAEEKEIVRTKRSLITTNSFEASDGRIMYFETIKVPFLDDHKMVGGVLGISRDISHRREAELEFERLRMEFFANLSHEFKTPLNLIFSSIQLIEFMMDKGDDSKDYRTYTNIIKQNGYRLLKMVNNLIDSTRLNAGCLEFNPINYNIVEFIENICDSVQYYSNQEHIKLIFDTNLEEKIMAFDLEKMERIMLNLLSNAIKYNNENGQIEVGLNFTDESLEISVKDSGIGIPKDKLDEVFLLFKQVNNRMTKKSEGSGIGLSIVKSLVDLHGGSISVYSEQGQGSEFIVNIPIIVCECKKQKIEKIKHNKYVENINIEFSDIYTAVKSV</sequence>
<feature type="coiled-coil region" evidence="9">
    <location>
        <begin position="277"/>
        <end position="307"/>
    </location>
</feature>
<keyword evidence="7" id="KW-0067">ATP-binding</keyword>
<dbReference type="InterPro" id="IPR004358">
    <property type="entry name" value="Sig_transdc_His_kin-like_C"/>
</dbReference>
<keyword evidence="5" id="KW-0547">Nucleotide-binding</keyword>
<evidence type="ECO:0000313" key="14">
    <source>
        <dbReference type="Proteomes" id="UP000199068"/>
    </source>
</evidence>
<dbReference type="CDD" id="cd00082">
    <property type="entry name" value="HisKA"/>
    <property type="match status" value="1"/>
</dbReference>
<dbReference type="Pfam" id="PF02518">
    <property type="entry name" value="HATPase_c"/>
    <property type="match status" value="1"/>
</dbReference>
<dbReference type="EC" id="2.7.13.3" evidence="2"/>
<keyword evidence="14" id="KW-1185">Reference proteome</keyword>
<dbReference type="RefSeq" id="WP_170827920.1">
    <property type="nucleotide sequence ID" value="NZ_FNGW01000001.1"/>
</dbReference>
<accession>A0A1G9IGP0</accession>
<dbReference type="SUPFAM" id="SSF47384">
    <property type="entry name" value="Homodimeric domain of signal transducing histidine kinase"/>
    <property type="match status" value="1"/>
</dbReference>
<dbReference type="PROSITE" id="PS50109">
    <property type="entry name" value="HIS_KIN"/>
    <property type="match status" value="1"/>
</dbReference>
<evidence type="ECO:0000259" key="12">
    <source>
        <dbReference type="PROSITE" id="PS50113"/>
    </source>
</evidence>
<evidence type="ECO:0000256" key="9">
    <source>
        <dbReference type="SAM" id="Coils"/>
    </source>
</evidence>
<evidence type="ECO:0000259" key="11">
    <source>
        <dbReference type="PROSITE" id="PS50112"/>
    </source>
</evidence>
<dbReference type="PROSITE" id="PS50113">
    <property type="entry name" value="PAC"/>
    <property type="match status" value="1"/>
</dbReference>
<dbReference type="InterPro" id="IPR000014">
    <property type="entry name" value="PAS"/>
</dbReference>
<dbReference type="Gene3D" id="3.30.565.10">
    <property type="entry name" value="Histidine kinase-like ATPase, C-terminal domain"/>
    <property type="match status" value="1"/>
</dbReference>
<dbReference type="GO" id="GO:0000155">
    <property type="term" value="F:phosphorelay sensor kinase activity"/>
    <property type="evidence" value="ECO:0007669"/>
    <property type="project" value="InterPro"/>
</dbReference>
<evidence type="ECO:0000313" key="13">
    <source>
        <dbReference type="EMBL" id="SDL24272.1"/>
    </source>
</evidence>
<dbReference type="PANTHER" id="PTHR43547">
    <property type="entry name" value="TWO-COMPONENT HISTIDINE KINASE"/>
    <property type="match status" value="1"/>
</dbReference>
<keyword evidence="9" id="KW-0175">Coiled coil</keyword>
<evidence type="ECO:0000256" key="8">
    <source>
        <dbReference type="ARBA" id="ARBA00023012"/>
    </source>
</evidence>
<name>A0A1G9IGP0_9FIRM</name>
<evidence type="ECO:0000256" key="6">
    <source>
        <dbReference type="ARBA" id="ARBA00022777"/>
    </source>
</evidence>
<keyword evidence="8" id="KW-0902">Two-component regulatory system</keyword>
<keyword evidence="4" id="KW-0808">Transferase</keyword>
<dbReference type="InterPro" id="IPR000700">
    <property type="entry name" value="PAS-assoc_C"/>
</dbReference>
<organism evidence="13 14">
    <name type="scientific">Romboutsia lituseburensis DSM 797</name>
    <dbReference type="NCBI Taxonomy" id="1121325"/>
    <lineage>
        <taxon>Bacteria</taxon>
        <taxon>Bacillati</taxon>
        <taxon>Bacillota</taxon>
        <taxon>Clostridia</taxon>
        <taxon>Peptostreptococcales</taxon>
        <taxon>Peptostreptococcaceae</taxon>
        <taxon>Romboutsia</taxon>
    </lineage>
</organism>
<evidence type="ECO:0000256" key="7">
    <source>
        <dbReference type="ARBA" id="ARBA00022840"/>
    </source>
</evidence>
<dbReference type="SUPFAM" id="SSF55874">
    <property type="entry name" value="ATPase domain of HSP90 chaperone/DNA topoisomerase II/histidine kinase"/>
    <property type="match status" value="1"/>
</dbReference>
<dbReference type="InterPro" id="IPR005467">
    <property type="entry name" value="His_kinase_dom"/>
</dbReference>
<protein>
    <recommendedName>
        <fullName evidence="2">histidine kinase</fullName>
        <ecNumber evidence="2">2.7.13.3</ecNumber>
    </recommendedName>
</protein>
<dbReference type="InterPro" id="IPR036097">
    <property type="entry name" value="HisK_dim/P_sf"/>
</dbReference>
<dbReference type="InterPro" id="IPR013656">
    <property type="entry name" value="PAS_4"/>
</dbReference>
<dbReference type="Pfam" id="PF08448">
    <property type="entry name" value="PAS_4"/>
    <property type="match status" value="2"/>
</dbReference>
<dbReference type="Pfam" id="PF00512">
    <property type="entry name" value="HisKA"/>
    <property type="match status" value="1"/>
</dbReference>
<dbReference type="AlphaFoldDB" id="A0A1G9IGP0"/>
<dbReference type="PROSITE" id="PS50112">
    <property type="entry name" value="PAS"/>
    <property type="match status" value="1"/>
</dbReference>
<feature type="domain" description="Histidine kinase" evidence="10">
    <location>
        <begin position="368"/>
        <end position="588"/>
    </location>
</feature>
<gene>
    <name evidence="13" type="ORF">SAMN04515677_101241</name>
</gene>
<proteinExistence type="predicted"/>
<comment type="catalytic activity">
    <reaction evidence="1">
        <text>ATP + protein L-histidine = ADP + protein N-phospho-L-histidine.</text>
        <dbReference type="EC" id="2.7.13.3"/>
    </reaction>
</comment>
<reference evidence="13 14" key="1">
    <citation type="submission" date="2016-10" db="EMBL/GenBank/DDBJ databases">
        <authorList>
            <person name="de Groot N.N."/>
        </authorList>
    </citation>
    <scope>NUCLEOTIDE SEQUENCE [LARGE SCALE GENOMIC DNA]</scope>
    <source>
        <strain evidence="13 14">DSM 797</strain>
    </source>
</reference>
<keyword evidence="3" id="KW-0597">Phosphoprotein</keyword>
<dbReference type="InterPro" id="IPR003661">
    <property type="entry name" value="HisK_dim/P_dom"/>
</dbReference>
<evidence type="ECO:0000256" key="4">
    <source>
        <dbReference type="ARBA" id="ARBA00022679"/>
    </source>
</evidence>
<dbReference type="PANTHER" id="PTHR43547:SF2">
    <property type="entry name" value="HYBRID SIGNAL TRANSDUCTION HISTIDINE KINASE C"/>
    <property type="match status" value="1"/>
</dbReference>
<feature type="domain" description="PAS" evidence="11">
    <location>
        <begin position="233"/>
        <end position="280"/>
    </location>
</feature>
<dbReference type="InterPro" id="IPR003594">
    <property type="entry name" value="HATPase_dom"/>
</dbReference>
<dbReference type="GO" id="GO:0005524">
    <property type="term" value="F:ATP binding"/>
    <property type="evidence" value="ECO:0007669"/>
    <property type="project" value="UniProtKB-KW"/>
</dbReference>
<dbReference type="Gene3D" id="3.30.450.20">
    <property type="entry name" value="PAS domain"/>
    <property type="match status" value="2"/>
</dbReference>
<dbReference type="PRINTS" id="PR00344">
    <property type="entry name" value="BCTRLSENSOR"/>
</dbReference>
<dbReference type="STRING" id="1121325.SAMN04515677_101241"/>
<keyword evidence="6" id="KW-0418">Kinase</keyword>
<dbReference type="CDD" id="cd00130">
    <property type="entry name" value="PAS"/>
    <property type="match status" value="1"/>
</dbReference>
<dbReference type="SMART" id="SM00388">
    <property type="entry name" value="HisKA"/>
    <property type="match status" value="1"/>
</dbReference>
<dbReference type="Gene3D" id="1.10.287.130">
    <property type="match status" value="1"/>
</dbReference>
<dbReference type="Proteomes" id="UP000199068">
    <property type="component" value="Unassembled WGS sequence"/>
</dbReference>
<dbReference type="EMBL" id="FNGW01000001">
    <property type="protein sequence ID" value="SDL24272.1"/>
    <property type="molecule type" value="Genomic_DNA"/>
</dbReference>
<dbReference type="InterPro" id="IPR036890">
    <property type="entry name" value="HATPase_C_sf"/>
</dbReference>
<dbReference type="InterPro" id="IPR035965">
    <property type="entry name" value="PAS-like_dom_sf"/>
</dbReference>
<feature type="domain" description="PAC" evidence="12">
    <location>
        <begin position="302"/>
        <end position="360"/>
    </location>
</feature>
<evidence type="ECO:0000256" key="3">
    <source>
        <dbReference type="ARBA" id="ARBA00022553"/>
    </source>
</evidence>
<dbReference type="SMART" id="SM00091">
    <property type="entry name" value="PAS"/>
    <property type="match status" value="2"/>
</dbReference>